<dbReference type="STRING" id="45351.A7TC79"/>
<reference evidence="1 2" key="1">
    <citation type="journal article" date="2007" name="Science">
        <title>Sea anemone genome reveals ancestral eumetazoan gene repertoire and genomic organization.</title>
        <authorList>
            <person name="Putnam N.H."/>
            <person name="Srivastava M."/>
            <person name="Hellsten U."/>
            <person name="Dirks B."/>
            <person name="Chapman J."/>
            <person name="Salamov A."/>
            <person name="Terry A."/>
            <person name="Shapiro H."/>
            <person name="Lindquist E."/>
            <person name="Kapitonov V.V."/>
            <person name="Jurka J."/>
            <person name="Genikhovich G."/>
            <person name="Grigoriev I.V."/>
            <person name="Lucas S.M."/>
            <person name="Steele R.E."/>
            <person name="Finnerty J.R."/>
            <person name="Technau U."/>
            <person name="Martindale M.Q."/>
            <person name="Rokhsar D.S."/>
        </authorList>
    </citation>
    <scope>NUCLEOTIDE SEQUENCE [LARGE SCALE GENOMIC DNA]</scope>
    <source>
        <strain evidence="2">CH2 X CH6</strain>
    </source>
</reference>
<evidence type="ECO:0000313" key="1">
    <source>
        <dbReference type="EMBL" id="EDO26358.1"/>
    </source>
</evidence>
<feature type="non-terminal residue" evidence="1">
    <location>
        <position position="1"/>
    </location>
</feature>
<gene>
    <name evidence="1" type="ORF">NEMVEDRAFT_v1g225120</name>
</gene>
<dbReference type="HOGENOM" id="CLU_1387360_0_0_1"/>
<dbReference type="EMBL" id="DS476082">
    <property type="protein sequence ID" value="EDO26358.1"/>
    <property type="molecule type" value="Genomic_DNA"/>
</dbReference>
<accession>A7TC79</accession>
<dbReference type="eggNOG" id="KOG0845">
    <property type="taxonomic scope" value="Eukaryota"/>
</dbReference>
<protein>
    <submittedName>
        <fullName evidence="1">Uncharacterized protein</fullName>
    </submittedName>
</protein>
<keyword evidence="2" id="KW-1185">Reference proteome</keyword>
<dbReference type="AlphaFoldDB" id="A7TC79"/>
<sequence>DYDTLKALLAEMAPRERSSNIMGWETGGQSSNKVWDQRSGCRGAVGDQTCVGGVGIIIKILVSQQFFLYQVLLDFLNINEKFQDLSKGSCEPSKREFEEIHSQVASLCNRINNLPCATAKDRLCQYELAKQCASYLKLTTSELGVTGCLHATICSMDWNAIYYIGHGWGQTLVGHYLSSSHDLEQIAVAQRNMWSSG</sequence>
<dbReference type="InParanoid" id="A7TC79"/>
<dbReference type="PhylomeDB" id="A7TC79"/>
<dbReference type="Proteomes" id="UP000001593">
    <property type="component" value="Unassembled WGS sequence"/>
</dbReference>
<name>A7TC79_NEMVE</name>
<organism evidence="1 2">
    <name type="scientific">Nematostella vectensis</name>
    <name type="common">Starlet sea anemone</name>
    <dbReference type="NCBI Taxonomy" id="45351"/>
    <lineage>
        <taxon>Eukaryota</taxon>
        <taxon>Metazoa</taxon>
        <taxon>Cnidaria</taxon>
        <taxon>Anthozoa</taxon>
        <taxon>Hexacorallia</taxon>
        <taxon>Actiniaria</taxon>
        <taxon>Edwardsiidae</taxon>
        <taxon>Nematostella</taxon>
    </lineage>
</organism>
<evidence type="ECO:0000313" key="2">
    <source>
        <dbReference type="Proteomes" id="UP000001593"/>
    </source>
</evidence>
<proteinExistence type="predicted"/>